<feature type="chain" id="PRO_5021995335" evidence="4">
    <location>
        <begin position="22"/>
        <end position="126"/>
    </location>
</feature>
<sequence>MKKTVIVFGTALAVFANFATASNFKLESKNQIEIPLDLASPLHLAVCNGDIETVKKSIEYGADVNKIVRNMTPLMLAARFNNVEIVKLLLANGAKPSIENSHGLRALDYARYAKSTESAEILKGLR</sequence>
<evidence type="ECO:0000256" key="3">
    <source>
        <dbReference type="PROSITE-ProRule" id="PRU00023"/>
    </source>
</evidence>
<organism evidence="5 6">
    <name type="scientific">Flavobacterium nitrogenifigens</name>
    <dbReference type="NCBI Taxonomy" id="1617283"/>
    <lineage>
        <taxon>Bacteria</taxon>
        <taxon>Pseudomonadati</taxon>
        <taxon>Bacteroidota</taxon>
        <taxon>Flavobacteriia</taxon>
        <taxon>Flavobacteriales</taxon>
        <taxon>Flavobacteriaceae</taxon>
        <taxon>Flavobacterium</taxon>
    </lineage>
</organism>
<dbReference type="RefSeq" id="WP_111375798.1">
    <property type="nucleotide sequence ID" value="NZ_CP043612.1"/>
</dbReference>
<dbReference type="SUPFAM" id="SSF48403">
    <property type="entry name" value="Ankyrin repeat"/>
    <property type="match status" value="1"/>
</dbReference>
<keyword evidence="6" id="KW-1185">Reference proteome</keyword>
<dbReference type="PANTHER" id="PTHR24173">
    <property type="entry name" value="ANKYRIN REPEAT CONTAINING"/>
    <property type="match status" value="1"/>
</dbReference>
<evidence type="ECO:0000256" key="2">
    <source>
        <dbReference type="ARBA" id="ARBA00023043"/>
    </source>
</evidence>
<gene>
    <name evidence="5" type="ORF">SAMN06265220_10612</name>
</gene>
<evidence type="ECO:0000313" key="5">
    <source>
        <dbReference type="EMBL" id="SMO90445.1"/>
    </source>
</evidence>
<feature type="repeat" description="ANK" evidence="3">
    <location>
        <begin position="37"/>
        <end position="69"/>
    </location>
</feature>
<keyword evidence="4" id="KW-0732">Signal</keyword>
<dbReference type="EMBL" id="FXTQ01000006">
    <property type="protein sequence ID" value="SMO90445.1"/>
    <property type="molecule type" value="Genomic_DNA"/>
</dbReference>
<dbReference type="SMART" id="SM00248">
    <property type="entry name" value="ANK"/>
    <property type="match status" value="2"/>
</dbReference>
<proteinExistence type="predicted"/>
<dbReference type="Proteomes" id="UP000319267">
    <property type="component" value="Unassembled WGS sequence"/>
</dbReference>
<dbReference type="PROSITE" id="PS50088">
    <property type="entry name" value="ANK_REPEAT"/>
    <property type="match status" value="2"/>
</dbReference>
<name>A0A521F2R1_9FLAO</name>
<dbReference type="PANTHER" id="PTHR24173:SF74">
    <property type="entry name" value="ANKYRIN REPEAT DOMAIN-CONTAINING PROTEIN 16"/>
    <property type="match status" value="1"/>
</dbReference>
<keyword evidence="2 3" id="KW-0040">ANK repeat</keyword>
<evidence type="ECO:0000313" key="6">
    <source>
        <dbReference type="Proteomes" id="UP000319267"/>
    </source>
</evidence>
<dbReference type="Gene3D" id="1.25.40.20">
    <property type="entry name" value="Ankyrin repeat-containing domain"/>
    <property type="match status" value="1"/>
</dbReference>
<dbReference type="InterPro" id="IPR036770">
    <property type="entry name" value="Ankyrin_rpt-contain_sf"/>
</dbReference>
<feature type="signal peptide" evidence="4">
    <location>
        <begin position="1"/>
        <end position="21"/>
    </location>
</feature>
<reference evidence="5 6" key="1">
    <citation type="submission" date="2017-05" db="EMBL/GenBank/DDBJ databases">
        <authorList>
            <person name="Varghese N."/>
            <person name="Submissions S."/>
        </authorList>
    </citation>
    <scope>NUCLEOTIDE SEQUENCE [LARGE SCALE GENOMIC DNA]</scope>
    <source>
        <strain evidence="5 6">DSM 29982</strain>
    </source>
</reference>
<dbReference type="Pfam" id="PF12796">
    <property type="entry name" value="Ank_2"/>
    <property type="match status" value="1"/>
</dbReference>
<protein>
    <submittedName>
        <fullName evidence="5">Ankyrin repeat-containing protein</fullName>
    </submittedName>
</protein>
<dbReference type="PROSITE" id="PS50297">
    <property type="entry name" value="ANK_REP_REGION"/>
    <property type="match status" value="2"/>
</dbReference>
<dbReference type="OrthoDB" id="1374157at2"/>
<feature type="repeat" description="ANK" evidence="3">
    <location>
        <begin position="69"/>
        <end position="101"/>
    </location>
</feature>
<dbReference type="InterPro" id="IPR002110">
    <property type="entry name" value="Ankyrin_rpt"/>
</dbReference>
<keyword evidence="1" id="KW-0677">Repeat</keyword>
<evidence type="ECO:0000256" key="4">
    <source>
        <dbReference type="SAM" id="SignalP"/>
    </source>
</evidence>
<dbReference type="AlphaFoldDB" id="A0A521F2R1"/>
<accession>A0A521F2R1</accession>
<evidence type="ECO:0000256" key="1">
    <source>
        <dbReference type="ARBA" id="ARBA00022737"/>
    </source>
</evidence>